<dbReference type="GO" id="GO:0005743">
    <property type="term" value="C:mitochondrial inner membrane"/>
    <property type="evidence" value="ECO:0007669"/>
    <property type="project" value="UniProtKB-SubCell"/>
</dbReference>
<keyword evidence="10 18" id="KW-1278">Translocase</keyword>
<feature type="transmembrane region" description="Helical" evidence="18">
    <location>
        <begin position="200"/>
        <end position="218"/>
    </location>
</feature>
<protein>
    <recommendedName>
        <fullName evidence="5 18">NADH-ubiquinone oxidoreductase chain 2</fullName>
        <ecNumber evidence="4 18">7.1.1.2</ecNumber>
    </recommendedName>
</protein>
<feature type="transmembrane region" description="Helical" evidence="18">
    <location>
        <begin position="117"/>
        <end position="138"/>
    </location>
</feature>
<feature type="transmembrane region" description="Helical" evidence="18">
    <location>
        <begin position="238"/>
        <end position="257"/>
    </location>
</feature>
<feature type="transmembrane region" description="Helical" evidence="18">
    <location>
        <begin position="91"/>
        <end position="111"/>
    </location>
</feature>
<keyword evidence="6" id="KW-0813">Transport</keyword>
<evidence type="ECO:0000256" key="9">
    <source>
        <dbReference type="ARBA" id="ARBA00022792"/>
    </source>
</evidence>
<keyword evidence="11 18" id="KW-0249">Electron transport</keyword>
<dbReference type="PANTHER" id="PTHR46552:SF1">
    <property type="entry name" value="NADH-UBIQUINONE OXIDOREDUCTASE CHAIN 2"/>
    <property type="match status" value="1"/>
</dbReference>
<proteinExistence type="inferred from homology"/>
<dbReference type="PANTHER" id="PTHR46552">
    <property type="entry name" value="NADH-UBIQUINONE OXIDOREDUCTASE CHAIN 2"/>
    <property type="match status" value="1"/>
</dbReference>
<comment type="function">
    <text evidence="1">Core subunit of the mitochondrial membrane respiratory chain NADH dehydrogenase (Complex I) that is believed to belong to the minimal assembly required for catalysis. Complex I functions in the transfer of electrons from NADH to the respiratory chain. The immediate electron acceptor for the enzyme is believed to be ubiquinone.</text>
</comment>
<evidence type="ECO:0000313" key="20">
    <source>
        <dbReference type="EMBL" id="CDL72653.1"/>
    </source>
</evidence>
<keyword evidence="13 18" id="KW-0520">NAD</keyword>
<evidence type="ECO:0000256" key="4">
    <source>
        <dbReference type="ARBA" id="ARBA00012944"/>
    </source>
</evidence>
<keyword evidence="7 18" id="KW-0679">Respiratory chain</keyword>
<evidence type="ECO:0000256" key="15">
    <source>
        <dbReference type="ARBA" id="ARBA00023128"/>
    </source>
</evidence>
<name>W6MWQ4_9EUCA</name>
<evidence type="ECO:0000256" key="5">
    <source>
        <dbReference type="ARBA" id="ARBA00021008"/>
    </source>
</evidence>
<evidence type="ECO:0000256" key="12">
    <source>
        <dbReference type="ARBA" id="ARBA00022989"/>
    </source>
</evidence>
<comment type="subcellular location">
    <subcellularLocation>
        <location evidence="2 18">Mitochondrion inner membrane</location>
        <topology evidence="2 18">Multi-pass membrane protein</topology>
    </subcellularLocation>
</comment>
<comment type="catalytic activity">
    <reaction evidence="17 18">
        <text>a ubiquinone + NADH + 5 H(+)(in) = a ubiquinol + NAD(+) + 4 H(+)(out)</text>
        <dbReference type="Rhea" id="RHEA:29091"/>
        <dbReference type="Rhea" id="RHEA-COMP:9565"/>
        <dbReference type="Rhea" id="RHEA-COMP:9566"/>
        <dbReference type="ChEBI" id="CHEBI:15378"/>
        <dbReference type="ChEBI" id="CHEBI:16389"/>
        <dbReference type="ChEBI" id="CHEBI:17976"/>
        <dbReference type="ChEBI" id="CHEBI:57540"/>
        <dbReference type="ChEBI" id="CHEBI:57945"/>
        <dbReference type="EC" id="7.1.1.2"/>
    </reaction>
</comment>
<dbReference type="InterPro" id="IPR003917">
    <property type="entry name" value="NADH_UbQ_OxRdtase_chain2"/>
</dbReference>
<dbReference type="GO" id="GO:0008137">
    <property type="term" value="F:NADH dehydrogenase (ubiquinone) activity"/>
    <property type="evidence" value="ECO:0007669"/>
    <property type="project" value="UniProtKB-EC"/>
</dbReference>
<evidence type="ECO:0000256" key="2">
    <source>
        <dbReference type="ARBA" id="ARBA00004448"/>
    </source>
</evidence>
<keyword evidence="9 18" id="KW-0999">Mitochondrion inner membrane</keyword>
<feature type="transmembrane region" description="Helical" evidence="18">
    <location>
        <begin position="317"/>
        <end position="340"/>
    </location>
</feature>
<gene>
    <name evidence="20" type="primary">nad2</name>
</gene>
<keyword evidence="14 18" id="KW-0830">Ubiquinone</keyword>
<geneLocation type="mitochondrion" evidence="20"/>
<dbReference type="PRINTS" id="PR01436">
    <property type="entry name" value="NADHDHGNASE2"/>
</dbReference>
<keyword evidence="16 18" id="KW-0472">Membrane</keyword>
<evidence type="ECO:0000256" key="7">
    <source>
        <dbReference type="ARBA" id="ARBA00022660"/>
    </source>
</evidence>
<dbReference type="AlphaFoldDB" id="W6MWQ4"/>
<dbReference type="InterPro" id="IPR050175">
    <property type="entry name" value="Complex_I_Subunit_2"/>
</dbReference>
<keyword evidence="8 18" id="KW-0812">Transmembrane</keyword>
<evidence type="ECO:0000256" key="1">
    <source>
        <dbReference type="ARBA" id="ARBA00003257"/>
    </source>
</evidence>
<feature type="transmembrane region" description="Helical" evidence="18">
    <location>
        <begin position="150"/>
        <end position="169"/>
    </location>
</feature>
<sequence length="373" mass="41978">MSLFLMPFSPYKISFLLTLVSGTLLSISSSSWFTAWIGLELNLMSFIPLISSKKNQLPTEASLKYFLIQALGSAIIILSSTLTLLYPQLALLLVSLALLLKLGAAPFHSWFPQVMEGLSWLQAIILMTIQKLAPMFLISYLSMSFYTHTPIFLAAVFSATVGALGGINQTSLRKILSYSSINHMSWMLIAMLINETSWMIYFFLYALITSSVALYFLSIQSYFFFHLINSNTTPLTKMISILSLFSLGGMPPFSGFIPKWIMIQEMISAGFFFALLILLLSSLVTLYFYIRLSLASISISYAQSKWSLTFFFHPTSIYSPLSSMMNLFGLLMPSALLIMWDFKFIKTNILQSCQKKLNLLNLEPTNKKAFAPI</sequence>
<dbReference type="EC" id="7.1.1.2" evidence="4 18"/>
<keyword evidence="15 18" id="KW-0496">Mitochondrion</keyword>
<reference evidence="20" key="1">
    <citation type="submission" date="2014-01" db="EMBL/GenBank/DDBJ databases">
        <authorList>
            <person name="Gan H."/>
        </authorList>
    </citation>
    <scope>NUCLEOTIDE SEQUENCE</scope>
    <source>
        <strain evidence="20">GYM1</strain>
    </source>
</reference>
<organism evidence="20">
    <name type="scientific">Cherax cairnsensis</name>
    <dbReference type="NCBI Taxonomy" id="220736"/>
    <lineage>
        <taxon>Eukaryota</taxon>
        <taxon>Metazoa</taxon>
        <taxon>Ecdysozoa</taxon>
        <taxon>Arthropoda</taxon>
        <taxon>Crustacea</taxon>
        <taxon>Multicrustacea</taxon>
        <taxon>Malacostraca</taxon>
        <taxon>Eumalacostraca</taxon>
        <taxon>Eucarida</taxon>
        <taxon>Decapoda</taxon>
        <taxon>Pleocyemata</taxon>
        <taxon>Astacidea</taxon>
        <taxon>Parastacoidea</taxon>
        <taxon>Parastacidae</taxon>
        <taxon>Cherax</taxon>
    </lineage>
</organism>
<dbReference type="Pfam" id="PF00361">
    <property type="entry name" value="Proton_antipo_M"/>
    <property type="match status" value="1"/>
</dbReference>
<dbReference type="GO" id="GO:0006120">
    <property type="term" value="P:mitochondrial electron transport, NADH to ubiquinone"/>
    <property type="evidence" value="ECO:0007669"/>
    <property type="project" value="InterPro"/>
</dbReference>
<evidence type="ECO:0000256" key="6">
    <source>
        <dbReference type="ARBA" id="ARBA00022448"/>
    </source>
</evidence>
<dbReference type="InterPro" id="IPR001750">
    <property type="entry name" value="ND/Mrp_TM"/>
</dbReference>
<feature type="transmembrane region" description="Helical" evidence="18">
    <location>
        <begin position="269"/>
        <end position="290"/>
    </location>
</feature>
<keyword evidence="12 18" id="KW-1133">Transmembrane helix</keyword>
<comment type="function">
    <text evidence="18">Core subunit of the mitochondrial membrane respiratory chain NADH dehydrogenase (Complex I) which catalyzes electron transfer from NADH through the respiratory chain, using ubiquinone as an electron acceptor. Essential for the catalytic activity and assembly of complex I.</text>
</comment>
<evidence type="ECO:0000256" key="11">
    <source>
        <dbReference type="ARBA" id="ARBA00022982"/>
    </source>
</evidence>
<evidence type="ECO:0000256" key="3">
    <source>
        <dbReference type="ARBA" id="ARBA00007012"/>
    </source>
</evidence>
<evidence type="ECO:0000256" key="8">
    <source>
        <dbReference type="ARBA" id="ARBA00022692"/>
    </source>
</evidence>
<reference evidence="20" key="2">
    <citation type="submission" date="2014-02" db="EMBL/GenBank/DDBJ databases">
        <title>Complete mitochondrial genome of Cherax cairnsensis isolate GYM1.</title>
        <authorList>
            <person name="Gan H.M."/>
            <person name="Tan M.H."/>
            <person name="Austin C.M."/>
        </authorList>
    </citation>
    <scope>NUCLEOTIDE SEQUENCE</scope>
    <source>
        <strain evidence="20">GYM1</strain>
    </source>
</reference>
<accession>W6MWQ4</accession>
<dbReference type="EMBL" id="HG799094">
    <property type="protein sequence ID" value="CDL72653.1"/>
    <property type="molecule type" value="Genomic_DNA"/>
</dbReference>
<evidence type="ECO:0000256" key="10">
    <source>
        <dbReference type="ARBA" id="ARBA00022967"/>
    </source>
</evidence>
<evidence type="ECO:0000256" key="17">
    <source>
        <dbReference type="ARBA" id="ARBA00049551"/>
    </source>
</evidence>
<evidence type="ECO:0000259" key="19">
    <source>
        <dbReference type="Pfam" id="PF00361"/>
    </source>
</evidence>
<evidence type="ECO:0000256" key="18">
    <source>
        <dbReference type="RuleBase" id="RU003403"/>
    </source>
</evidence>
<comment type="similarity">
    <text evidence="3 18">Belongs to the complex I subunit 2 family.</text>
</comment>
<evidence type="ECO:0000256" key="14">
    <source>
        <dbReference type="ARBA" id="ARBA00023075"/>
    </source>
</evidence>
<feature type="transmembrane region" description="Helical" evidence="18">
    <location>
        <begin position="65"/>
        <end position="86"/>
    </location>
</feature>
<evidence type="ECO:0000256" key="13">
    <source>
        <dbReference type="ARBA" id="ARBA00023027"/>
    </source>
</evidence>
<feature type="domain" description="NADH:quinone oxidoreductase/Mrp antiporter transmembrane" evidence="19">
    <location>
        <begin position="29"/>
        <end position="284"/>
    </location>
</feature>
<evidence type="ECO:0000256" key="16">
    <source>
        <dbReference type="ARBA" id="ARBA00023136"/>
    </source>
</evidence>